<dbReference type="OrthoDB" id="4777353at2759"/>
<evidence type="ECO:0000313" key="5">
    <source>
        <dbReference type="Proteomes" id="UP000481858"/>
    </source>
</evidence>
<feature type="domain" description="C2H2-type" evidence="3">
    <location>
        <begin position="174"/>
        <end position="197"/>
    </location>
</feature>
<dbReference type="Proteomes" id="UP000481858">
    <property type="component" value="Unassembled WGS sequence"/>
</dbReference>
<name>A0A7C8IUJ7_9PEZI</name>
<keyword evidence="1" id="KW-0862">Zinc</keyword>
<comment type="caution">
    <text evidence="4">The sequence shown here is derived from an EMBL/GenBank/DDBJ whole genome shotgun (WGS) entry which is preliminary data.</text>
</comment>
<accession>A0A7C8IUJ7</accession>
<evidence type="ECO:0000313" key="4">
    <source>
        <dbReference type="EMBL" id="KAF2971360.1"/>
    </source>
</evidence>
<dbReference type="AlphaFoldDB" id="A0A7C8IUJ7"/>
<keyword evidence="5" id="KW-1185">Reference proteome</keyword>
<organism evidence="4 5">
    <name type="scientific">Xylaria multiplex</name>
    <dbReference type="NCBI Taxonomy" id="323545"/>
    <lineage>
        <taxon>Eukaryota</taxon>
        <taxon>Fungi</taxon>
        <taxon>Dikarya</taxon>
        <taxon>Ascomycota</taxon>
        <taxon>Pezizomycotina</taxon>
        <taxon>Sordariomycetes</taxon>
        <taxon>Xylariomycetidae</taxon>
        <taxon>Xylariales</taxon>
        <taxon>Xylariaceae</taxon>
        <taxon>Xylaria</taxon>
    </lineage>
</organism>
<gene>
    <name evidence="4" type="ORF">GQX73_g2214</name>
</gene>
<feature type="region of interest" description="Disordered" evidence="2">
    <location>
        <begin position="284"/>
        <end position="306"/>
    </location>
</feature>
<keyword evidence="1" id="KW-0479">Metal-binding</keyword>
<protein>
    <recommendedName>
        <fullName evidence="3">C2H2-type domain-containing protein</fullName>
    </recommendedName>
</protein>
<dbReference type="PROSITE" id="PS50157">
    <property type="entry name" value="ZINC_FINGER_C2H2_2"/>
    <property type="match status" value="1"/>
</dbReference>
<dbReference type="InterPro" id="IPR013087">
    <property type="entry name" value="Znf_C2H2_type"/>
</dbReference>
<keyword evidence="1" id="KW-0863">Zinc-finger</keyword>
<dbReference type="PROSITE" id="PS00028">
    <property type="entry name" value="ZINC_FINGER_C2H2_1"/>
    <property type="match status" value="1"/>
</dbReference>
<sequence length="306" mass="33765">MATLLSAEDAANLIAAAFERHRTDITEVVARTLNQIQRDFPALNGYSQNPVPGQDRTWQDFRQPPAQGWLPAPQKGTYLQTRQQQYPAQNAPRAYHGVDGLEHDNLEESPAEEPWVTHNATLWQGFPEETQDTTEDLNLLLCGEIPSGFGLPDLLDSYPADEAVNFGVILGKLWECRVCYKTFSSNNKLYRHIRSEHRFRLSERIFPVNPSEHVLFSGLSEHLPSSGSSGHFFPSGSLEHLLFSGAPKHVLSSGSSEHLLSSGSSEHVLSADSSGHAYMGNEANRTLDRIPTAASPVTPIGHTTKS</sequence>
<dbReference type="GO" id="GO:0008270">
    <property type="term" value="F:zinc ion binding"/>
    <property type="evidence" value="ECO:0007669"/>
    <property type="project" value="UniProtKB-KW"/>
</dbReference>
<proteinExistence type="predicted"/>
<evidence type="ECO:0000256" key="2">
    <source>
        <dbReference type="SAM" id="MobiDB-lite"/>
    </source>
</evidence>
<evidence type="ECO:0000256" key="1">
    <source>
        <dbReference type="PROSITE-ProRule" id="PRU00042"/>
    </source>
</evidence>
<reference evidence="4 5" key="1">
    <citation type="submission" date="2019-12" db="EMBL/GenBank/DDBJ databases">
        <title>Draft genome sequence of the ascomycete Xylaria multiplex DSM 110363.</title>
        <authorList>
            <person name="Buettner E."/>
            <person name="Kellner H."/>
        </authorList>
    </citation>
    <scope>NUCLEOTIDE SEQUENCE [LARGE SCALE GENOMIC DNA]</scope>
    <source>
        <strain evidence="4 5">DSM 110363</strain>
    </source>
</reference>
<dbReference type="InParanoid" id="A0A7C8IUJ7"/>
<evidence type="ECO:0000259" key="3">
    <source>
        <dbReference type="PROSITE" id="PS50157"/>
    </source>
</evidence>
<dbReference type="EMBL" id="WUBL01000014">
    <property type="protein sequence ID" value="KAF2971360.1"/>
    <property type="molecule type" value="Genomic_DNA"/>
</dbReference>